<dbReference type="PANTHER" id="PTHR10398">
    <property type="entry name" value="AFADIN"/>
    <property type="match status" value="1"/>
</dbReference>
<reference evidence="2" key="1">
    <citation type="submission" date="2020-11" db="EMBL/GenBank/DDBJ databases">
        <authorList>
            <person name="Tran Van P."/>
        </authorList>
    </citation>
    <scope>NUCLEOTIDE SEQUENCE</scope>
</reference>
<dbReference type="GO" id="GO:0005911">
    <property type="term" value="C:cell-cell junction"/>
    <property type="evidence" value="ECO:0007669"/>
    <property type="project" value="InterPro"/>
</dbReference>
<protein>
    <submittedName>
        <fullName evidence="2">Uncharacterized protein</fullName>
    </submittedName>
</protein>
<feature type="compositionally biased region" description="Basic and acidic residues" evidence="1">
    <location>
        <begin position="1"/>
        <end position="10"/>
    </location>
</feature>
<dbReference type="PANTHER" id="PTHR10398:SF2">
    <property type="entry name" value="AFADIN"/>
    <property type="match status" value="1"/>
</dbReference>
<dbReference type="Proteomes" id="UP000759131">
    <property type="component" value="Unassembled WGS sequence"/>
</dbReference>
<evidence type="ECO:0000313" key="3">
    <source>
        <dbReference type="Proteomes" id="UP000759131"/>
    </source>
</evidence>
<feature type="region of interest" description="Disordered" evidence="1">
    <location>
        <begin position="1"/>
        <end position="55"/>
    </location>
</feature>
<keyword evidence="3" id="KW-1185">Reference proteome</keyword>
<name>A0A7R9L8E4_9ACAR</name>
<gene>
    <name evidence="2" type="ORF">OSB1V03_LOCUS16777</name>
</gene>
<proteinExistence type="predicted"/>
<feature type="compositionally biased region" description="Polar residues" evidence="1">
    <location>
        <begin position="45"/>
        <end position="55"/>
    </location>
</feature>
<feature type="compositionally biased region" description="Acidic residues" evidence="1">
    <location>
        <begin position="114"/>
        <end position="126"/>
    </location>
</feature>
<feature type="region of interest" description="Disordered" evidence="1">
    <location>
        <begin position="111"/>
        <end position="139"/>
    </location>
</feature>
<dbReference type="EMBL" id="OC873713">
    <property type="protein sequence ID" value="CAD7636889.1"/>
    <property type="molecule type" value="Genomic_DNA"/>
</dbReference>
<organism evidence="2">
    <name type="scientific">Medioppia subpectinata</name>
    <dbReference type="NCBI Taxonomy" id="1979941"/>
    <lineage>
        <taxon>Eukaryota</taxon>
        <taxon>Metazoa</taxon>
        <taxon>Ecdysozoa</taxon>
        <taxon>Arthropoda</taxon>
        <taxon>Chelicerata</taxon>
        <taxon>Arachnida</taxon>
        <taxon>Acari</taxon>
        <taxon>Acariformes</taxon>
        <taxon>Sarcoptiformes</taxon>
        <taxon>Oribatida</taxon>
        <taxon>Brachypylina</taxon>
        <taxon>Oppioidea</taxon>
        <taxon>Oppiidae</taxon>
        <taxon>Medioppia</taxon>
    </lineage>
</organism>
<dbReference type="EMBL" id="CAJPIZ010019138">
    <property type="protein sequence ID" value="CAG2116821.1"/>
    <property type="molecule type" value="Genomic_DNA"/>
</dbReference>
<evidence type="ECO:0000256" key="1">
    <source>
        <dbReference type="SAM" id="MobiDB-lite"/>
    </source>
</evidence>
<accession>A0A7R9L8E4</accession>
<dbReference type="AlphaFoldDB" id="A0A7R9L8E4"/>
<feature type="non-terminal residue" evidence="2">
    <location>
        <position position="1"/>
    </location>
</feature>
<dbReference type="InterPro" id="IPR028842">
    <property type="entry name" value="Afadin"/>
</dbReference>
<evidence type="ECO:0000313" key="2">
    <source>
        <dbReference type="EMBL" id="CAD7636889.1"/>
    </source>
</evidence>
<sequence>NSYREPHEAIPHQQPSQPPPTVSYRYGPSGYPPSRQSEPALRSPTAPSQKTPFTDALNNITNSRAIQQRLEESKRSRDEEIKYLETLPYRTPQHDERLRKLLIDREFQKRAEEMGADEDEDEDDEVLDRADTQTTAAKL</sequence>